<organism evidence="3 4">
    <name type="scientific">Dillenia turbinata</name>
    <dbReference type="NCBI Taxonomy" id="194707"/>
    <lineage>
        <taxon>Eukaryota</taxon>
        <taxon>Viridiplantae</taxon>
        <taxon>Streptophyta</taxon>
        <taxon>Embryophyta</taxon>
        <taxon>Tracheophyta</taxon>
        <taxon>Spermatophyta</taxon>
        <taxon>Magnoliopsida</taxon>
        <taxon>eudicotyledons</taxon>
        <taxon>Gunneridae</taxon>
        <taxon>Pentapetalae</taxon>
        <taxon>Dilleniales</taxon>
        <taxon>Dilleniaceae</taxon>
        <taxon>Dillenia</taxon>
    </lineage>
</organism>
<name>A0AAN8VTF2_9MAGN</name>
<dbReference type="Proteomes" id="UP001370490">
    <property type="component" value="Unassembled WGS sequence"/>
</dbReference>
<dbReference type="Pfam" id="PF03107">
    <property type="entry name" value="C1_2"/>
    <property type="match status" value="3"/>
</dbReference>
<dbReference type="PANTHER" id="PTHR47841">
    <property type="entry name" value="DIACYLGLYCEROL KINASE THETA-LIKE-RELATED"/>
    <property type="match status" value="1"/>
</dbReference>
<dbReference type="InterPro" id="IPR004146">
    <property type="entry name" value="DC1"/>
</dbReference>
<protein>
    <submittedName>
        <fullName evidence="3">DC1</fullName>
    </submittedName>
</protein>
<dbReference type="InterPro" id="IPR046349">
    <property type="entry name" value="C1-like_sf"/>
</dbReference>
<evidence type="ECO:0000259" key="2">
    <source>
        <dbReference type="Pfam" id="PF03107"/>
    </source>
</evidence>
<accession>A0AAN8VTF2</accession>
<feature type="domain" description="DC1" evidence="2">
    <location>
        <begin position="126"/>
        <end position="168"/>
    </location>
</feature>
<reference evidence="3 4" key="1">
    <citation type="submission" date="2023-12" db="EMBL/GenBank/DDBJ databases">
        <title>A high-quality genome assembly for Dillenia turbinata (Dilleniales).</title>
        <authorList>
            <person name="Chanderbali A."/>
        </authorList>
    </citation>
    <scope>NUCLEOTIDE SEQUENCE [LARGE SCALE GENOMIC DNA]</scope>
    <source>
        <strain evidence="3">LSX21</strain>
        <tissue evidence="3">Leaf</tissue>
    </source>
</reference>
<evidence type="ECO:0000313" key="4">
    <source>
        <dbReference type="Proteomes" id="UP001370490"/>
    </source>
</evidence>
<dbReference type="SUPFAM" id="SSF57889">
    <property type="entry name" value="Cysteine-rich domain"/>
    <property type="match status" value="2"/>
</dbReference>
<comment type="caution">
    <text evidence="3">The sequence shown here is derived from an EMBL/GenBank/DDBJ whole genome shotgun (WGS) entry which is preliminary data.</text>
</comment>
<dbReference type="Gene3D" id="3.30.60.20">
    <property type="match status" value="1"/>
</dbReference>
<feature type="domain" description="DC1" evidence="2">
    <location>
        <begin position="19"/>
        <end position="62"/>
    </location>
</feature>
<keyword evidence="4" id="KW-1185">Reference proteome</keyword>
<evidence type="ECO:0000256" key="1">
    <source>
        <dbReference type="ARBA" id="ARBA00022737"/>
    </source>
</evidence>
<sequence length="266" mass="29737">MAPLNKVQAPSSQHLLHPMHPKHPLLKIYSSKEFECDGCKALGSGTRYRCDPCCFDLHTLCATCPSTLSSHLHPNHSLTLVNISNSKHRCDLCRDEVDGLFYTCRACDFDVHPLCTELPAHVQHVTHPHHVLKLEEHAIPGWCLVCRHTCRSWRYRCGTCGVDIHLECLLVSPETTTKSTMVPPSPPPWGQPPASPYPYGYNNGYRYGYGYGYGYGYPMSVPYGYNYNPNTVVVPSNGRKRKLIYKVLGMVALRVAVGAIGIPPIF</sequence>
<feature type="domain" description="DC1" evidence="2">
    <location>
        <begin position="72"/>
        <end position="115"/>
    </location>
</feature>
<dbReference type="PANTHER" id="PTHR47841:SF7">
    <property type="entry name" value="CYSTEINE_HISTIDINE-RICH C1 DOMAIN PROTEIN"/>
    <property type="match status" value="1"/>
</dbReference>
<keyword evidence="1" id="KW-0677">Repeat</keyword>
<evidence type="ECO:0000313" key="3">
    <source>
        <dbReference type="EMBL" id="KAK6933102.1"/>
    </source>
</evidence>
<proteinExistence type="predicted"/>
<gene>
    <name evidence="3" type="ORF">RJ641_035996</name>
</gene>
<dbReference type="AlphaFoldDB" id="A0AAN8VTF2"/>
<dbReference type="EMBL" id="JBAMMX010000009">
    <property type="protein sequence ID" value="KAK6933102.1"/>
    <property type="molecule type" value="Genomic_DNA"/>
</dbReference>